<organism evidence="1 2">
    <name type="scientific">Roseibium album</name>
    <dbReference type="NCBI Taxonomy" id="311410"/>
    <lineage>
        <taxon>Bacteria</taxon>
        <taxon>Pseudomonadati</taxon>
        <taxon>Pseudomonadota</taxon>
        <taxon>Alphaproteobacteria</taxon>
        <taxon>Hyphomicrobiales</taxon>
        <taxon>Stappiaceae</taxon>
        <taxon>Roseibium</taxon>
    </lineage>
</organism>
<dbReference type="PIRSF" id="PIRSF029287">
    <property type="entry name" value="UCP029287"/>
    <property type="match status" value="1"/>
</dbReference>
<keyword evidence="2" id="KW-1185">Reference proteome</keyword>
<name>A0A0M6ZM21_9HYPH</name>
<dbReference type="Pfam" id="PF09867">
    <property type="entry name" value="TagF_N"/>
    <property type="match status" value="1"/>
</dbReference>
<dbReference type="InterPro" id="IPR038225">
    <property type="entry name" value="TagF_sf"/>
</dbReference>
<dbReference type="STRING" id="311410.LA5095_04000"/>
<gene>
    <name evidence="1" type="ORF">LA5096_06297</name>
</gene>
<dbReference type="OrthoDB" id="9801841at2"/>
<accession>A0A0M6ZM21</accession>
<evidence type="ECO:0000313" key="2">
    <source>
        <dbReference type="Proteomes" id="UP000049983"/>
    </source>
</evidence>
<reference evidence="2" key="1">
    <citation type="submission" date="2015-07" db="EMBL/GenBank/DDBJ databases">
        <authorList>
            <person name="Rodrigo-Torres Lidia"/>
            <person name="Arahal R.David."/>
        </authorList>
    </citation>
    <scope>NUCLEOTIDE SEQUENCE [LARGE SCALE GENOMIC DNA]</scope>
    <source>
        <strain evidence="2">CECT 5096</strain>
    </source>
</reference>
<dbReference type="Proteomes" id="UP000049983">
    <property type="component" value="Unassembled WGS sequence"/>
</dbReference>
<proteinExistence type="predicted"/>
<dbReference type="GeneID" id="97673513"/>
<dbReference type="NCBIfam" id="TIGR03373">
    <property type="entry name" value="VI_minor_4"/>
    <property type="match status" value="1"/>
</dbReference>
<evidence type="ECO:0000313" key="1">
    <source>
        <dbReference type="EMBL" id="CTQ79635.1"/>
    </source>
</evidence>
<dbReference type="EMBL" id="CXWC01000021">
    <property type="protein sequence ID" value="CTQ79635.1"/>
    <property type="molecule type" value="Genomic_DNA"/>
</dbReference>
<dbReference type="Gene3D" id="3.40.1730.10">
    <property type="entry name" value="pa0076 domain"/>
    <property type="match status" value="1"/>
</dbReference>
<dbReference type="AlphaFoldDB" id="A0A0M6ZM21"/>
<protein>
    <submittedName>
        <fullName evidence="1">Type VI secretion-associated protein, family</fullName>
    </submittedName>
</protein>
<sequence length="227" mass="24671">MSGKKGYFGKLPDRADFVVGNCPMGFLNLWEPFLMKGLGSSRQLLGSRWEETYMTMPVWRFWLEPVDGSAPFTQAIGGALMPSVDKVGRKFPLTIAVASSPSENDERPSDDWFDEVEAVLLGALEEDASLKDFQKAVSGLADISGSGGAKDLADGKSLAADAGTTDKISSLFWCRAGRQVFAFNCAGLPDATAFRWLLLPESFGAEEAGNKLVGKDHGRYHPEDHRT</sequence>
<dbReference type="RefSeq" id="WP_055118142.1">
    <property type="nucleotide sequence ID" value="NZ_CXWA01000011.1"/>
</dbReference>
<dbReference type="InterPro" id="IPR017748">
    <property type="entry name" value="TagF"/>
</dbReference>